<dbReference type="EMBL" id="JBDKWZ010000003">
    <property type="protein sequence ID" value="MEN7547507.1"/>
    <property type="molecule type" value="Genomic_DNA"/>
</dbReference>
<evidence type="ECO:0000256" key="7">
    <source>
        <dbReference type="ARBA" id="ARBA00022723"/>
    </source>
</evidence>
<comment type="caution">
    <text evidence="16">The sequence shown here is derived from an EMBL/GenBank/DDBJ whole genome shotgun (WGS) entry which is preliminary data.</text>
</comment>
<evidence type="ECO:0000259" key="15">
    <source>
        <dbReference type="SMART" id="SM00478"/>
    </source>
</evidence>
<proteinExistence type="inferred from homology"/>
<keyword evidence="6" id="KW-0004">4Fe-4S</keyword>
<reference evidence="16 17" key="1">
    <citation type="submission" date="2024-04" db="EMBL/GenBank/DDBJ databases">
        <title>Novel genus in family Flammeovirgaceae.</title>
        <authorList>
            <person name="Nguyen T.H."/>
            <person name="Vuong T.Q."/>
            <person name="Le H."/>
            <person name="Kim S.-G."/>
        </authorList>
    </citation>
    <scope>NUCLEOTIDE SEQUENCE [LARGE SCALE GENOMIC DNA]</scope>
    <source>
        <strain evidence="16 17">JCM 23209</strain>
    </source>
</reference>
<organism evidence="16 17">
    <name type="scientific">Rapidithrix thailandica</name>
    <dbReference type="NCBI Taxonomy" id="413964"/>
    <lineage>
        <taxon>Bacteria</taxon>
        <taxon>Pseudomonadati</taxon>
        <taxon>Bacteroidota</taxon>
        <taxon>Cytophagia</taxon>
        <taxon>Cytophagales</taxon>
        <taxon>Flammeovirgaceae</taxon>
        <taxon>Rapidithrix</taxon>
    </lineage>
</organism>
<dbReference type="Gene3D" id="3.90.79.10">
    <property type="entry name" value="Nucleoside Triphosphate Pyrophosphohydrolase"/>
    <property type="match status" value="1"/>
</dbReference>
<dbReference type="GO" id="GO:0035485">
    <property type="term" value="F:adenine/guanine mispair binding"/>
    <property type="evidence" value="ECO:0007669"/>
    <property type="project" value="TreeGrafter"/>
</dbReference>
<dbReference type="Gene3D" id="1.10.340.30">
    <property type="entry name" value="Hypothetical protein, domain 2"/>
    <property type="match status" value="1"/>
</dbReference>
<dbReference type="InterPro" id="IPR044298">
    <property type="entry name" value="MIG/MutY"/>
</dbReference>
<dbReference type="PANTHER" id="PTHR42944">
    <property type="entry name" value="ADENINE DNA GLYCOSYLASE"/>
    <property type="match status" value="1"/>
</dbReference>
<comment type="cofactor">
    <cofactor evidence="14">
        <name>[4Fe-4S] cluster</name>
        <dbReference type="ChEBI" id="CHEBI:49883"/>
    </cofactor>
    <text evidence="14">Binds 1 [4Fe-4S] cluster.</text>
</comment>
<dbReference type="Pfam" id="PF14815">
    <property type="entry name" value="NUDIX_4"/>
    <property type="match status" value="1"/>
</dbReference>
<dbReference type="GO" id="GO:0046872">
    <property type="term" value="F:metal ion binding"/>
    <property type="evidence" value="ECO:0007669"/>
    <property type="project" value="UniProtKB-UniRule"/>
</dbReference>
<dbReference type="RefSeq" id="WP_346820295.1">
    <property type="nucleotide sequence ID" value="NZ_JBDKWZ010000003.1"/>
</dbReference>
<evidence type="ECO:0000256" key="4">
    <source>
        <dbReference type="ARBA" id="ARBA00012045"/>
    </source>
</evidence>
<name>A0AAW9S1M9_9BACT</name>
<evidence type="ECO:0000256" key="3">
    <source>
        <dbReference type="ARBA" id="ARBA00008343"/>
    </source>
</evidence>
<dbReference type="InterPro" id="IPR011257">
    <property type="entry name" value="DNA_glycosylase"/>
</dbReference>
<dbReference type="NCBIfam" id="TIGR01084">
    <property type="entry name" value="mutY"/>
    <property type="match status" value="1"/>
</dbReference>
<protein>
    <recommendedName>
        <fullName evidence="5 14">Adenine DNA glycosylase</fullName>
        <ecNumber evidence="4 14">3.2.2.31</ecNumber>
    </recommendedName>
</protein>
<dbReference type="SUPFAM" id="SSF55811">
    <property type="entry name" value="Nudix"/>
    <property type="match status" value="1"/>
</dbReference>
<dbReference type="Pfam" id="PF00633">
    <property type="entry name" value="HHH"/>
    <property type="match status" value="1"/>
</dbReference>
<comment type="similarity">
    <text evidence="3 14">Belongs to the Nth/MutY family.</text>
</comment>
<evidence type="ECO:0000256" key="9">
    <source>
        <dbReference type="ARBA" id="ARBA00022801"/>
    </source>
</evidence>
<evidence type="ECO:0000256" key="1">
    <source>
        <dbReference type="ARBA" id="ARBA00000843"/>
    </source>
</evidence>
<dbReference type="CDD" id="cd03431">
    <property type="entry name" value="NUDIX_DNA_Glycosylase_C-MutY"/>
    <property type="match status" value="1"/>
</dbReference>
<dbReference type="EC" id="3.2.2.31" evidence="4 14"/>
<evidence type="ECO:0000256" key="14">
    <source>
        <dbReference type="RuleBase" id="RU365096"/>
    </source>
</evidence>
<dbReference type="GO" id="GO:0034039">
    <property type="term" value="F:8-oxo-7,8-dihydroguanine DNA N-glycosylase activity"/>
    <property type="evidence" value="ECO:0007669"/>
    <property type="project" value="TreeGrafter"/>
</dbReference>
<dbReference type="Proteomes" id="UP001403385">
    <property type="component" value="Unassembled WGS sequence"/>
</dbReference>
<comment type="catalytic activity">
    <reaction evidence="1 14">
        <text>Hydrolyzes free adenine bases from 7,8-dihydro-8-oxoguanine:adenine mismatched double-stranded DNA, leaving an apurinic site.</text>
        <dbReference type="EC" id="3.2.2.31"/>
    </reaction>
</comment>
<evidence type="ECO:0000256" key="6">
    <source>
        <dbReference type="ARBA" id="ARBA00022485"/>
    </source>
</evidence>
<dbReference type="InterPro" id="IPR023170">
    <property type="entry name" value="HhH_base_excis_C"/>
</dbReference>
<evidence type="ECO:0000256" key="13">
    <source>
        <dbReference type="ARBA" id="ARBA00023295"/>
    </source>
</evidence>
<evidence type="ECO:0000256" key="10">
    <source>
        <dbReference type="ARBA" id="ARBA00023004"/>
    </source>
</evidence>
<dbReference type="GO" id="GO:0051539">
    <property type="term" value="F:4 iron, 4 sulfur cluster binding"/>
    <property type="evidence" value="ECO:0007669"/>
    <property type="project" value="UniProtKB-UniRule"/>
</dbReference>
<dbReference type="CDD" id="cd00056">
    <property type="entry name" value="ENDO3c"/>
    <property type="match status" value="1"/>
</dbReference>
<accession>A0AAW9S1M9</accession>
<dbReference type="GO" id="GO:0006298">
    <property type="term" value="P:mismatch repair"/>
    <property type="evidence" value="ECO:0007669"/>
    <property type="project" value="TreeGrafter"/>
</dbReference>
<dbReference type="InterPro" id="IPR029119">
    <property type="entry name" value="MutY_C"/>
</dbReference>
<keyword evidence="10 14" id="KW-0408">Iron</keyword>
<dbReference type="AlphaFoldDB" id="A0AAW9S1M9"/>
<keyword evidence="9 16" id="KW-0378">Hydrolase</keyword>
<keyword evidence="13 14" id="KW-0326">Glycosidase</keyword>
<keyword evidence="12" id="KW-0234">DNA repair</keyword>
<dbReference type="InterPro" id="IPR000445">
    <property type="entry name" value="HhH_motif"/>
</dbReference>
<evidence type="ECO:0000256" key="2">
    <source>
        <dbReference type="ARBA" id="ARBA00002933"/>
    </source>
</evidence>
<dbReference type="SMART" id="SM00478">
    <property type="entry name" value="ENDO3c"/>
    <property type="match status" value="1"/>
</dbReference>
<comment type="function">
    <text evidence="2">Adenine glycosylase active on G-A mispairs. MutY also corrects error-prone DNA synthesis past GO lesions which are due to the oxidatively damaged form of guanine: 7,8-dihydro-8-oxoguanine (8-oxo-dGTP).</text>
</comment>
<dbReference type="GO" id="GO:0000701">
    <property type="term" value="F:purine-specific mismatch base pair DNA N-glycosylase activity"/>
    <property type="evidence" value="ECO:0007669"/>
    <property type="project" value="UniProtKB-EC"/>
</dbReference>
<feature type="domain" description="HhH-GPD" evidence="15">
    <location>
        <begin position="38"/>
        <end position="189"/>
    </location>
</feature>
<gene>
    <name evidence="16" type="primary">mutY</name>
    <name evidence="16" type="ORF">AAG747_06290</name>
</gene>
<evidence type="ECO:0000256" key="11">
    <source>
        <dbReference type="ARBA" id="ARBA00023014"/>
    </source>
</evidence>
<dbReference type="Pfam" id="PF00730">
    <property type="entry name" value="HhH-GPD"/>
    <property type="match status" value="1"/>
</dbReference>
<dbReference type="GO" id="GO:0006284">
    <property type="term" value="P:base-excision repair"/>
    <property type="evidence" value="ECO:0007669"/>
    <property type="project" value="UniProtKB-UniRule"/>
</dbReference>
<sequence>MSLSNFAERLIQWYTENKRDLPWRHTRDPYKIWLSEVILQQTRVKQGMPYYLKFVATYPTVKTLAEASEQEVLRLWQGLGYYSRARNMHAAAKYITEELEEQFPDNYKDLLALKGVGKYTAAAIASFSFNETVAVVDGNVYRVLARIFGVEKDIASSEGQRYFAKLAGSLVSSKRPDLYNQAIMEFGAIHCKPANPDCMFCTFAVECEAQQKGLQAKLPVKLKKVKVKDRYFTYFIVEHQEQLLMKERQSGDVWQGLYDFPLVESDNFSDLEKILQTGLTIGKIKNTDFLCDLEAKHYKHVLSHQRIHARFVRVKVNQNPTAKQVAKELKARWYGKEEVQQLPKPVLIDKYLKEAVNSLI</sequence>
<evidence type="ECO:0000313" key="16">
    <source>
        <dbReference type="EMBL" id="MEN7547507.1"/>
    </source>
</evidence>
<evidence type="ECO:0000313" key="17">
    <source>
        <dbReference type="Proteomes" id="UP001403385"/>
    </source>
</evidence>
<dbReference type="InterPro" id="IPR003265">
    <property type="entry name" value="HhH-GPD_domain"/>
</dbReference>
<keyword evidence="17" id="KW-1185">Reference proteome</keyword>
<evidence type="ECO:0000256" key="5">
    <source>
        <dbReference type="ARBA" id="ARBA00022023"/>
    </source>
</evidence>
<dbReference type="InterPro" id="IPR015797">
    <property type="entry name" value="NUDIX_hydrolase-like_dom_sf"/>
</dbReference>
<dbReference type="SUPFAM" id="SSF48150">
    <property type="entry name" value="DNA-glycosylase"/>
    <property type="match status" value="1"/>
</dbReference>
<evidence type="ECO:0000256" key="12">
    <source>
        <dbReference type="ARBA" id="ARBA00023204"/>
    </source>
</evidence>
<keyword evidence="11" id="KW-0411">Iron-sulfur</keyword>
<evidence type="ECO:0000256" key="8">
    <source>
        <dbReference type="ARBA" id="ARBA00022763"/>
    </source>
</evidence>
<keyword evidence="8 14" id="KW-0227">DNA damage</keyword>
<dbReference type="InterPro" id="IPR005760">
    <property type="entry name" value="A/G_AdeGlyc_MutY"/>
</dbReference>
<dbReference type="PANTHER" id="PTHR42944:SF1">
    <property type="entry name" value="ADENINE DNA GLYCOSYLASE"/>
    <property type="match status" value="1"/>
</dbReference>
<keyword evidence="7" id="KW-0479">Metal-binding</keyword>
<dbReference type="FunFam" id="1.10.340.30:FF:000002">
    <property type="entry name" value="Adenine DNA glycosylase"/>
    <property type="match status" value="1"/>
</dbReference>
<dbReference type="GO" id="GO:0032357">
    <property type="term" value="F:oxidized purine DNA binding"/>
    <property type="evidence" value="ECO:0007669"/>
    <property type="project" value="TreeGrafter"/>
</dbReference>
<dbReference type="Gene3D" id="1.10.1670.10">
    <property type="entry name" value="Helix-hairpin-Helix base-excision DNA repair enzymes (C-terminal)"/>
    <property type="match status" value="1"/>
</dbReference>